<organism evidence="1">
    <name type="scientific">bioreactor metagenome</name>
    <dbReference type="NCBI Taxonomy" id="1076179"/>
    <lineage>
        <taxon>unclassified sequences</taxon>
        <taxon>metagenomes</taxon>
        <taxon>ecological metagenomes</taxon>
    </lineage>
</organism>
<gene>
    <name evidence="1" type="ORF">SDC9_83894</name>
</gene>
<dbReference type="AlphaFoldDB" id="A0A644Z8R4"/>
<protein>
    <submittedName>
        <fullName evidence="1">Uncharacterized protein</fullName>
    </submittedName>
</protein>
<comment type="caution">
    <text evidence="1">The sequence shown here is derived from an EMBL/GenBank/DDBJ whole genome shotgun (WGS) entry which is preliminary data.</text>
</comment>
<accession>A0A644Z8R4</accession>
<reference evidence="1" key="1">
    <citation type="submission" date="2019-08" db="EMBL/GenBank/DDBJ databases">
        <authorList>
            <person name="Kucharzyk K."/>
            <person name="Murdoch R.W."/>
            <person name="Higgins S."/>
            <person name="Loffler F."/>
        </authorList>
    </citation>
    <scope>NUCLEOTIDE SEQUENCE</scope>
</reference>
<proteinExistence type="predicted"/>
<name>A0A644Z8R4_9ZZZZ</name>
<evidence type="ECO:0000313" key="1">
    <source>
        <dbReference type="EMBL" id="MPM37285.1"/>
    </source>
</evidence>
<sequence length="60" mass="6545">MRMISAADLESEASGQGAIPLLQIRSGMFHSRAFILGGVSIQIKAALEKIRQIGYKHEAF</sequence>
<dbReference type="EMBL" id="VSSQ01007893">
    <property type="protein sequence ID" value="MPM37285.1"/>
    <property type="molecule type" value="Genomic_DNA"/>
</dbReference>